<gene>
    <name evidence="1" type="ORF">TK0001_1944</name>
</gene>
<proteinExistence type="predicted"/>
<dbReference type="AlphaFoldDB" id="A0A2N9AMF7"/>
<sequence>MFLRLGMMYLIQMVIRYLMLLQYLLSLLPMKSTSICFQVPASRPVDLRFAAFVMKFS</sequence>
<dbReference type="Proteomes" id="UP000233769">
    <property type="component" value="Chromosome tk0001"/>
</dbReference>
<evidence type="ECO:0000313" key="1">
    <source>
        <dbReference type="EMBL" id="SOR28546.1"/>
    </source>
</evidence>
<protein>
    <submittedName>
        <fullName evidence="1">Uncharacterized protein</fullName>
    </submittedName>
</protein>
<organism evidence="1 2">
    <name type="scientific">Methylorubrum extorquens</name>
    <name type="common">Methylobacterium dichloromethanicum</name>
    <name type="synonym">Methylobacterium extorquens</name>
    <dbReference type="NCBI Taxonomy" id="408"/>
    <lineage>
        <taxon>Bacteria</taxon>
        <taxon>Pseudomonadati</taxon>
        <taxon>Pseudomonadota</taxon>
        <taxon>Alphaproteobacteria</taxon>
        <taxon>Hyphomicrobiales</taxon>
        <taxon>Methylobacteriaceae</taxon>
        <taxon>Methylorubrum</taxon>
    </lineage>
</organism>
<accession>A0A2N9AMF7</accession>
<name>A0A2N9AMF7_METEX</name>
<evidence type="ECO:0000313" key="2">
    <source>
        <dbReference type="Proteomes" id="UP000233769"/>
    </source>
</evidence>
<reference evidence="2" key="1">
    <citation type="submission" date="2017-10" db="EMBL/GenBank/DDBJ databases">
        <authorList>
            <person name="Regsiter A."/>
            <person name="William W."/>
        </authorList>
    </citation>
    <scope>NUCLEOTIDE SEQUENCE [LARGE SCALE GENOMIC DNA]</scope>
</reference>
<dbReference type="EMBL" id="LT962688">
    <property type="protein sequence ID" value="SOR28546.1"/>
    <property type="molecule type" value="Genomic_DNA"/>
</dbReference>